<feature type="transmembrane region" description="Helical" evidence="1">
    <location>
        <begin position="12"/>
        <end position="31"/>
    </location>
</feature>
<organism evidence="3 4">
    <name type="scientific">Enterococcus faecalis</name>
    <name type="common">Streptococcus faecalis</name>
    <dbReference type="NCBI Taxonomy" id="1351"/>
    <lineage>
        <taxon>Bacteria</taxon>
        <taxon>Bacillati</taxon>
        <taxon>Bacillota</taxon>
        <taxon>Bacilli</taxon>
        <taxon>Lactobacillales</taxon>
        <taxon>Enterococcaceae</taxon>
        <taxon>Enterococcus</taxon>
    </lineage>
</organism>
<name>A0A2S7M1Q0_ENTFL</name>
<evidence type="ECO:0000313" key="4">
    <source>
        <dbReference type="Proteomes" id="UP000516122"/>
    </source>
</evidence>
<reference evidence="2" key="3">
    <citation type="submission" date="2023-03" db="EMBL/GenBank/DDBJ databases">
        <authorList>
            <person name="Zajac M."/>
            <person name="Kwit R."/>
            <person name="Wasyl D."/>
        </authorList>
    </citation>
    <scope>NUCLEOTIDE SEQUENCE</scope>
    <source>
        <strain evidence="2">691B_2</strain>
    </source>
</reference>
<proteinExistence type="predicted"/>
<accession>A0A2S7M1Q0</accession>
<reference evidence="3 4" key="1">
    <citation type="submission" date="2020-08" db="EMBL/GenBank/DDBJ databases">
        <title>Enterococcus faecalis SF28073 genome assembly.</title>
        <authorList>
            <person name="Duerkop B.A."/>
            <person name="Johnson C.N."/>
        </authorList>
    </citation>
    <scope>NUCLEOTIDE SEQUENCE [LARGE SCALE GENOMIC DNA]</scope>
    <source>
        <strain evidence="3 4">SF28073</strain>
    </source>
</reference>
<dbReference type="EMBL" id="JAREWH010000062">
    <property type="protein sequence ID" value="MDN3193930.1"/>
    <property type="molecule type" value="Genomic_DNA"/>
</dbReference>
<keyword evidence="1" id="KW-0812">Transmembrane</keyword>
<evidence type="ECO:0000313" key="2">
    <source>
        <dbReference type="EMBL" id="MDN3193930.1"/>
    </source>
</evidence>
<keyword evidence="1" id="KW-1133">Transmembrane helix</keyword>
<dbReference type="Proteomes" id="UP000516122">
    <property type="component" value="Chromosome"/>
</dbReference>
<dbReference type="AlphaFoldDB" id="A0A2S7M1Q0"/>
<keyword evidence="1" id="KW-0472">Membrane</keyword>
<evidence type="ECO:0000256" key="1">
    <source>
        <dbReference type="SAM" id="Phobius"/>
    </source>
</evidence>
<reference evidence="2" key="2">
    <citation type="journal article" date="2023" name="Pathogens">
        <title>Prevalence of Enterococcus spp. and the Whole-Genome Characteristics of Enterococcus faecium and Enterococcus faecalis Strains Isolated from Free-Living Birds in Poland.</title>
        <authorList>
            <person name="Kwit R."/>
            <person name="Zajac M."/>
            <person name="Smialowska-Weglinska A."/>
            <person name="Skarzynska M."/>
            <person name="Bomba A."/>
            <person name="Lalak A."/>
            <person name="Skrzypiec E."/>
            <person name="Wojdat D."/>
            <person name="Koza W."/>
            <person name="Mikos-Wojewoda E."/>
            <person name="Pasim P."/>
            <person name="Skora M."/>
            <person name="Polak M."/>
            <person name="Wiacek J."/>
            <person name="Wasyl D."/>
        </authorList>
    </citation>
    <scope>NUCLEOTIDE SEQUENCE</scope>
    <source>
        <strain evidence="2">691B_2</strain>
    </source>
</reference>
<dbReference type="EMBL" id="CP060804">
    <property type="protein sequence ID" value="QNP37735.1"/>
    <property type="molecule type" value="Genomic_DNA"/>
</dbReference>
<gene>
    <name evidence="3" type="ORF">H9Q64_14920</name>
    <name evidence="2" type="ORF">P0E79_15795</name>
</gene>
<dbReference type="Proteomes" id="UP001173174">
    <property type="component" value="Unassembled WGS sequence"/>
</dbReference>
<evidence type="ECO:0000313" key="3">
    <source>
        <dbReference type="EMBL" id="QNP37735.1"/>
    </source>
</evidence>
<sequence length="66" mass="7867">MAFAHINIENMVVFGGISLSIYILYTVLNIIEFKYYDKVSFDEEELDRIDTQEYARYFSELLTENQ</sequence>
<dbReference type="RefSeq" id="WP_002383152.1">
    <property type="nucleotide sequence ID" value="NZ_CABGRP010000003.1"/>
</dbReference>
<protein>
    <submittedName>
        <fullName evidence="3">Uncharacterized protein</fullName>
    </submittedName>
</protein>